<evidence type="ECO:0008006" key="3">
    <source>
        <dbReference type="Google" id="ProtNLM"/>
    </source>
</evidence>
<name>A0AB36K3E4_9GAMM</name>
<evidence type="ECO:0000313" key="2">
    <source>
        <dbReference type="Proteomes" id="UP000189021"/>
    </source>
</evidence>
<organism evidence="1 2">
    <name type="scientific">Salinivibrio kushneri</name>
    <dbReference type="NCBI Taxonomy" id="1908198"/>
    <lineage>
        <taxon>Bacteria</taxon>
        <taxon>Pseudomonadati</taxon>
        <taxon>Pseudomonadota</taxon>
        <taxon>Gammaproteobacteria</taxon>
        <taxon>Vibrionales</taxon>
        <taxon>Vibrionaceae</taxon>
        <taxon>Salinivibrio</taxon>
    </lineage>
</organism>
<dbReference type="Proteomes" id="UP000189021">
    <property type="component" value="Unassembled WGS sequence"/>
</dbReference>
<sequence length="215" mass="24929">MPNYESLKARQRQEREHYPENLSIRVHRALSWLKQAEQTDDTDSQFIFLWIAFNAAYAQEFAQKRQFTEKNLYQSFLEKLIYLDKEARLTHLVWQEFSGPIRVILDNDYILQAYWEYQAGHITEDSWQASRKSAKARAHKALANSDTATVLAAVFSRLYTLRNQLLHGGATHGSQANRAQLKDCVCMMQKIVPLTIELMMDGNTATWGDPVYPLV</sequence>
<reference evidence="1 2" key="1">
    <citation type="journal article" date="2017" name="Genome Announc.">
        <title>Draft Genome Sequences of Salinivibrio proteolyticus, Salinivibrio sharmensis, Salinivibrio siamensis, Salinivibrio costicola subsp. alcaliphilus, Salinivibrio costicola subsp. vallismortis, and 29 New Isolates Belonging to the Genus Salinivibrio.</title>
        <authorList>
            <person name="Lopez-Hermoso C."/>
            <person name="de la Haba R.R."/>
            <person name="Sanchez-Porro C."/>
            <person name="Bayliss S.C."/>
            <person name="Feil E.J."/>
            <person name="Ventosa A."/>
        </authorList>
    </citation>
    <scope>NUCLEOTIDE SEQUENCE [LARGE SCALE GENOMIC DNA]</scope>
    <source>
        <strain evidence="1 2">AL184</strain>
    </source>
</reference>
<dbReference type="RefSeq" id="WP_077658661.1">
    <property type="nucleotide sequence ID" value="NZ_CP040021.1"/>
</dbReference>
<proteinExistence type="predicted"/>
<comment type="caution">
    <text evidence="1">The sequence shown here is derived from an EMBL/GenBank/DDBJ whole genome shotgun (WGS) entry which is preliminary data.</text>
</comment>
<accession>A0AB36K3E4</accession>
<evidence type="ECO:0000313" key="1">
    <source>
        <dbReference type="EMBL" id="OOE41610.1"/>
    </source>
</evidence>
<gene>
    <name evidence="1" type="ORF">BZG00_01140</name>
</gene>
<dbReference type="AlphaFoldDB" id="A0AB36K3E4"/>
<keyword evidence="2" id="KW-1185">Reference proteome</keyword>
<protein>
    <recommendedName>
        <fullName evidence="3">Apea-like HEPN domain-containing protein</fullName>
    </recommendedName>
</protein>
<dbReference type="EMBL" id="MUEK01000001">
    <property type="protein sequence ID" value="OOE41610.1"/>
    <property type="molecule type" value="Genomic_DNA"/>
</dbReference>